<evidence type="ECO:0000256" key="3">
    <source>
        <dbReference type="ARBA" id="ARBA00022692"/>
    </source>
</evidence>
<sequence length="256" mass="26537">AMSAQIPPAKVLQFEALTGAGALGILGGVTWYIGNPALFLGMGISLDIVSEQINALQSSGKTVVLIGTEKNVYGMIALQDQLRSESFDAIDKLHKMGIKIAMLTGDNVLTANAVARPLGIDDLRAGLKPEEKVEAIKDLEKSYGPVLMVGDGVNDAPALAAATCGASMGVAGSDAAIEAADVALMADDLTKVEEALRLGRVARQISKQNIVFSLIVLALLIPSALGGFLSVAAVVFFHEASELLAVANGLRVARKT</sequence>
<keyword evidence="3 6" id="KW-0812">Transmembrane</keyword>
<dbReference type="EC" id="3.6.3.4" evidence="7"/>
<evidence type="ECO:0000256" key="4">
    <source>
        <dbReference type="ARBA" id="ARBA00022989"/>
    </source>
</evidence>
<dbReference type="GO" id="GO:0016887">
    <property type="term" value="F:ATP hydrolysis activity"/>
    <property type="evidence" value="ECO:0007669"/>
    <property type="project" value="InterPro"/>
</dbReference>
<feature type="non-terminal residue" evidence="7">
    <location>
        <position position="1"/>
    </location>
</feature>
<comment type="similarity">
    <text evidence="2">Belongs to the cation transport ATPase (P-type) (TC 3.A.3) family. Type IB subfamily.</text>
</comment>
<feature type="transmembrane region" description="Helical" evidence="6">
    <location>
        <begin position="210"/>
        <end position="237"/>
    </location>
</feature>
<dbReference type="GO" id="GO:0022857">
    <property type="term" value="F:transmembrane transporter activity"/>
    <property type="evidence" value="ECO:0007669"/>
    <property type="project" value="TreeGrafter"/>
</dbReference>
<name>A0A3B1CQP2_9ZZZZ</name>
<proteinExistence type="inferred from homology"/>
<dbReference type="EMBL" id="UOGF01000088">
    <property type="protein sequence ID" value="VAX32429.1"/>
    <property type="molecule type" value="Genomic_DNA"/>
</dbReference>
<keyword evidence="4 6" id="KW-1133">Transmembrane helix</keyword>
<accession>A0A3B1CQP2</accession>
<evidence type="ECO:0000256" key="5">
    <source>
        <dbReference type="ARBA" id="ARBA00023136"/>
    </source>
</evidence>
<dbReference type="GO" id="GO:0005524">
    <property type="term" value="F:ATP binding"/>
    <property type="evidence" value="ECO:0007669"/>
    <property type="project" value="InterPro"/>
</dbReference>
<keyword evidence="5 6" id="KW-0472">Membrane</keyword>
<gene>
    <name evidence="7" type="ORF">MNBD_NITROSPIRAE01-326</name>
</gene>
<organism evidence="7">
    <name type="scientific">hydrothermal vent metagenome</name>
    <dbReference type="NCBI Taxonomy" id="652676"/>
    <lineage>
        <taxon>unclassified sequences</taxon>
        <taxon>metagenomes</taxon>
        <taxon>ecological metagenomes</taxon>
    </lineage>
</organism>
<dbReference type="Gene3D" id="3.40.50.1000">
    <property type="entry name" value="HAD superfamily/HAD-like"/>
    <property type="match status" value="1"/>
</dbReference>
<dbReference type="Gene3D" id="3.40.1110.10">
    <property type="entry name" value="Calcium-transporting ATPase, cytoplasmic domain N"/>
    <property type="match status" value="1"/>
</dbReference>
<dbReference type="AlphaFoldDB" id="A0A3B1CQP2"/>
<evidence type="ECO:0000256" key="2">
    <source>
        <dbReference type="ARBA" id="ARBA00006024"/>
    </source>
</evidence>
<keyword evidence="7" id="KW-0378">Hydrolase</keyword>
<dbReference type="EC" id="3.6.3.3" evidence="7"/>
<dbReference type="InterPro" id="IPR001757">
    <property type="entry name" value="P_typ_ATPase"/>
</dbReference>
<protein>
    <submittedName>
        <fullName evidence="7">Lead, cadmium, zinc and mercury transporting ATPase Copper-translocating P-type ATPase</fullName>
        <ecNumber evidence="7">3.6.3.3</ecNumber>
        <ecNumber evidence="7">3.6.3.4</ecNumber>
    </submittedName>
</protein>
<comment type="subcellular location">
    <subcellularLocation>
        <location evidence="1">Membrane</location>
    </subcellularLocation>
</comment>
<dbReference type="InterPro" id="IPR023299">
    <property type="entry name" value="ATPase_P-typ_cyto_dom_N"/>
</dbReference>
<dbReference type="InterPro" id="IPR036412">
    <property type="entry name" value="HAD-like_sf"/>
</dbReference>
<dbReference type="Pfam" id="PF00702">
    <property type="entry name" value="Hydrolase"/>
    <property type="match status" value="1"/>
</dbReference>
<dbReference type="PANTHER" id="PTHR48085:SF5">
    <property type="entry name" value="CADMIUM_ZINC-TRANSPORTING ATPASE HMA4-RELATED"/>
    <property type="match status" value="1"/>
</dbReference>
<dbReference type="GO" id="GO:0016020">
    <property type="term" value="C:membrane"/>
    <property type="evidence" value="ECO:0007669"/>
    <property type="project" value="UniProtKB-SubCell"/>
</dbReference>
<evidence type="ECO:0000256" key="1">
    <source>
        <dbReference type="ARBA" id="ARBA00004370"/>
    </source>
</evidence>
<dbReference type="PRINTS" id="PR00119">
    <property type="entry name" value="CATATPASE"/>
</dbReference>
<dbReference type="NCBIfam" id="TIGR01494">
    <property type="entry name" value="ATPase_P-type"/>
    <property type="match status" value="1"/>
</dbReference>
<dbReference type="PANTHER" id="PTHR48085">
    <property type="entry name" value="CADMIUM/ZINC-TRANSPORTING ATPASE HMA2-RELATED"/>
    <property type="match status" value="1"/>
</dbReference>
<evidence type="ECO:0000313" key="7">
    <source>
        <dbReference type="EMBL" id="VAX32429.1"/>
    </source>
</evidence>
<dbReference type="SUPFAM" id="SSF56784">
    <property type="entry name" value="HAD-like"/>
    <property type="match status" value="1"/>
</dbReference>
<dbReference type="InterPro" id="IPR051014">
    <property type="entry name" value="Cation_Transport_ATPase_IB"/>
</dbReference>
<dbReference type="InterPro" id="IPR023214">
    <property type="entry name" value="HAD_sf"/>
</dbReference>
<reference evidence="7" key="1">
    <citation type="submission" date="2018-06" db="EMBL/GenBank/DDBJ databases">
        <authorList>
            <person name="Zhirakovskaya E."/>
        </authorList>
    </citation>
    <scope>NUCLEOTIDE SEQUENCE</scope>
</reference>
<evidence type="ECO:0000256" key="6">
    <source>
        <dbReference type="SAM" id="Phobius"/>
    </source>
</evidence>
<dbReference type="PRINTS" id="PR00120">
    <property type="entry name" value="HATPASE"/>
</dbReference>